<protein>
    <submittedName>
        <fullName evidence="1">Uncharacterized protein</fullName>
    </submittedName>
</protein>
<name>A0AAW4XR48_9BURK</name>
<proteinExistence type="predicted"/>
<reference evidence="1 2" key="1">
    <citation type="submission" date="2021-11" db="EMBL/GenBank/DDBJ databases">
        <title>Genome sequence.</title>
        <authorList>
            <person name="Sun Q."/>
        </authorList>
    </citation>
    <scope>NUCLEOTIDE SEQUENCE [LARGE SCALE GENOMIC DNA]</scope>
    <source>
        <strain evidence="1 2">KCTC 12005</strain>
    </source>
</reference>
<dbReference type="Proteomes" id="UP001199260">
    <property type="component" value="Unassembled WGS sequence"/>
</dbReference>
<evidence type="ECO:0000313" key="1">
    <source>
        <dbReference type="EMBL" id="MCD2163817.1"/>
    </source>
</evidence>
<sequence length="280" mass="30219">MQQLVVVTFTWLTANPIEKHITPVMTITHTPANAFTQEAEEAKATWLAAQARLKAAREAFNTGAVVRLKEIFNNQVSLKAKLEAARLEREKAEGDFKSTFEAAGFEKTAAVQKILNKKNDAIVICEELESAIANTNAECAEHQPLFIQASIEAETYQAAHGSAFSAGARFHAFALLEKHGPALADALALIRNVRSGNPAIEVDIGPSLGFSPTTDRITVDSRMGVLLSLLRSKSMEAPSDITQPISDAIGTLDLGPMHGCKPQTPAERHKLKLAAENRAA</sequence>
<accession>A0AAW4XR48</accession>
<organism evidence="1 2">
    <name type="scientific">Comamonas koreensis</name>
    <dbReference type="NCBI Taxonomy" id="160825"/>
    <lineage>
        <taxon>Bacteria</taxon>
        <taxon>Pseudomonadati</taxon>
        <taxon>Pseudomonadota</taxon>
        <taxon>Betaproteobacteria</taxon>
        <taxon>Burkholderiales</taxon>
        <taxon>Comamonadaceae</taxon>
        <taxon>Comamonas</taxon>
    </lineage>
</organism>
<gene>
    <name evidence="1" type="ORF">LPW39_01545</name>
</gene>
<dbReference type="EMBL" id="JAJNCT010000003">
    <property type="protein sequence ID" value="MCD2163817.1"/>
    <property type="molecule type" value="Genomic_DNA"/>
</dbReference>
<dbReference type="AlphaFoldDB" id="A0AAW4XR48"/>
<keyword evidence="2" id="KW-1185">Reference proteome</keyword>
<dbReference type="RefSeq" id="WP_230770720.1">
    <property type="nucleotide sequence ID" value="NZ_JAJNCT010000003.1"/>
</dbReference>
<comment type="caution">
    <text evidence="1">The sequence shown here is derived from an EMBL/GenBank/DDBJ whole genome shotgun (WGS) entry which is preliminary data.</text>
</comment>
<evidence type="ECO:0000313" key="2">
    <source>
        <dbReference type="Proteomes" id="UP001199260"/>
    </source>
</evidence>